<dbReference type="InterPro" id="IPR046939">
    <property type="entry name" value="TPPII_C_sf"/>
</dbReference>
<dbReference type="EMBL" id="OC858713">
    <property type="protein sequence ID" value="CAD7626761.1"/>
    <property type="molecule type" value="Genomic_DNA"/>
</dbReference>
<dbReference type="Gene3D" id="3.40.50.200">
    <property type="entry name" value="Peptidase S8/S53 domain"/>
    <property type="match status" value="1"/>
</dbReference>
<dbReference type="InterPro" id="IPR022229">
    <property type="entry name" value="TPPII_Ig-like-2"/>
</dbReference>
<name>A0A7R9Q0E3_9ACAR</name>
<reference evidence="12" key="1">
    <citation type="submission" date="2020-11" db="EMBL/GenBank/DDBJ databases">
        <authorList>
            <person name="Tran Van P."/>
        </authorList>
    </citation>
    <scope>NUCLEOTIDE SEQUENCE</scope>
</reference>
<evidence type="ECO:0000256" key="4">
    <source>
        <dbReference type="ARBA" id="ARBA00022438"/>
    </source>
</evidence>
<evidence type="ECO:0000259" key="10">
    <source>
        <dbReference type="Pfam" id="PF12580"/>
    </source>
</evidence>
<keyword evidence="7 8" id="KW-0720">Serine protease</keyword>
<dbReference type="InterPro" id="IPR015500">
    <property type="entry name" value="Peptidase_S8_subtilisin-rel"/>
</dbReference>
<dbReference type="GO" id="GO:0004252">
    <property type="term" value="F:serine-type endopeptidase activity"/>
    <property type="evidence" value="ECO:0007669"/>
    <property type="project" value="UniProtKB-UniRule"/>
</dbReference>
<feature type="active site" description="Charge relay system" evidence="8">
    <location>
        <position position="426"/>
    </location>
</feature>
<evidence type="ECO:0000256" key="8">
    <source>
        <dbReference type="PROSITE-ProRule" id="PRU01240"/>
    </source>
</evidence>
<feature type="domain" description="Tripeptidyl peptidase II second Ig-like" evidence="10">
    <location>
        <begin position="762"/>
        <end position="933"/>
    </location>
</feature>
<dbReference type="InterPro" id="IPR000209">
    <property type="entry name" value="Peptidase_S8/S53_dom"/>
</dbReference>
<dbReference type="PROSITE" id="PS00137">
    <property type="entry name" value="SUBTILASE_HIS"/>
    <property type="match status" value="1"/>
</dbReference>
<evidence type="ECO:0000259" key="9">
    <source>
        <dbReference type="Pfam" id="PF00082"/>
    </source>
</evidence>
<dbReference type="EC" id="3.4.14.10" evidence="3"/>
<comment type="similarity">
    <text evidence="2 8">Belongs to the peptidase S8 family.</text>
</comment>
<evidence type="ECO:0000256" key="3">
    <source>
        <dbReference type="ARBA" id="ARBA00012462"/>
    </source>
</evidence>
<accession>A0A7R9Q0E3</accession>
<dbReference type="Gene3D" id="2.60.40.3170">
    <property type="match status" value="1"/>
</dbReference>
<dbReference type="Pfam" id="PF12580">
    <property type="entry name" value="TPPII"/>
    <property type="match status" value="1"/>
</dbReference>
<evidence type="ECO:0000313" key="12">
    <source>
        <dbReference type="EMBL" id="CAD7626761.1"/>
    </source>
</evidence>
<dbReference type="InterPro" id="IPR046940">
    <property type="entry name" value="TPPII_Ig-like_sf"/>
</dbReference>
<dbReference type="OrthoDB" id="6424942at2759"/>
<sequence length="1268" mass="142142">MTEPVLSPDYPLWALQPKRETTVTSFLKKYPEYDGRGVRIAIFDSGVDPGAPGLQITSDCKPKVIDITDTSGAGDVDTSTVVEVDDEGFITGLTGTKLKIPGNWTNPTGKYHVGVKNLYELYPNSLLERMAAEYESSEWTPGHRRATADALRELQAFESKHTEAMNDSLDQKLMREELRSRVDFLKDVDTNRQDFGPTYDCIVFHNGTDWQAVIDTTCAGMLDACTLLATYRDCFKYGTISDRGPHGTHVASIAAAHFPGQPDRDGVAPGAQIVSLCFADNRLTEHFYTSSAMNRAIEMKCNVINISSGLEVSAPVLNFMHQMVDKYGIIITVCASNEGPALTTCQHQWTPYPHPFIYVGGYVSADMMTAQHSLRQTNGRGLSYTWTSRGPAENGDLGVSVCAPGGAITSVPVWDQSKADLKSGTSMSAPHVSGCVALLLSGLNALSMPYSPYSVRRSIENTAFKVHEYQPFTHGLGLIQVEKAFAHLCEYSMGCTERDVNFHITTNEKYSGIYLREVSDVRHPTTHVITINPFFLDDKHIDNKQKVGFEIKLRLVCDDQWITYPTFLHLTYGTRDITIEVNPIGLDDGQAYFTWINAYDTECVEKGPVFRIPVTVIKPEKLPESLEIVHKLTCKAGHVWRQFLAIPDTVTAMQVWIVSDPTQAHTGETEYYLQALQMLPIERRAVNHMDEEFSFSAGHEVDFDREVTGGRTLELCFGQSWKCVDSTKVTFNVEFYGYRPVIKEMTMLSSERIARMDIQCMTRVMTIKPNIYLSKYVQILKPVEHIVRPLGDRDVIPPAQQLYECLLTYKLNLAKDHTVDIVYTFGSDVVMEYVNLIWMIFDTPTKRQISAGDYNSKKIELISGDYTIRLQIKHTNTAQLEQLDHLPVRVEYPIWQELNLYHTYSDAIHDRSRWGVIEYSAVRPESDRTVFIAGLTAAPADAPVVTVGTHFEGTIQLDNRRLVRVFPFRYVVDSGYQWAPNEPTDGSAGSDDCADTGVGEDSLLDAIADLKINWISKLPDTESDTLFNELIEADSTNTRAILARMRALNGSEPSDERRHRQIVLADQALAINGCKSLITTKAALTIEKPSADTRKALKKLETEMSTILDVMVIKGVAICELIDGQSVSELKADQMSEESSDDSTDSGINSNGIIDIISSIGETLTNGNTAPTLPSFTISDADQVYEEISKLTDDMYDTTVREFTERHALLHRHYCRALNVYLKQFLAVPTLETGYKMMKIFKSMNWTHLDSHCVRNFNAMFPNEYRLF</sequence>
<evidence type="ECO:0000256" key="1">
    <source>
        <dbReference type="ARBA" id="ARBA00001910"/>
    </source>
</evidence>
<dbReference type="GO" id="GO:0008240">
    <property type="term" value="F:tripeptidyl-peptidase activity"/>
    <property type="evidence" value="ECO:0007669"/>
    <property type="project" value="UniProtKB-EC"/>
</dbReference>
<keyword evidence="13" id="KW-1185">Reference proteome</keyword>
<keyword evidence="5 8" id="KW-0645">Protease</keyword>
<dbReference type="InterPro" id="IPR023828">
    <property type="entry name" value="Peptidase_S8_Ser-AS"/>
</dbReference>
<dbReference type="PROSITE" id="PS51892">
    <property type="entry name" value="SUBTILASE"/>
    <property type="match status" value="1"/>
</dbReference>
<keyword evidence="6 8" id="KW-0378">Hydrolase</keyword>
<dbReference type="SUPFAM" id="SSF52743">
    <property type="entry name" value="Subtilisin-like"/>
    <property type="match status" value="1"/>
</dbReference>
<gene>
    <name evidence="12" type="ORF">OSB1V03_LOCUS7193</name>
</gene>
<dbReference type="PRINTS" id="PR00723">
    <property type="entry name" value="SUBTILISIN"/>
</dbReference>
<evidence type="ECO:0000256" key="2">
    <source>
        <dbReference type="ARBA" id="ARBA00011073"/>
    </source>
</evidence>
<dbReference type="InterPro" id="IPR048383">
    <property type="entry name" value="TPPII_Ig-like-1"/>
</dbReference>
<evidence type="ECO:0000259" key="11">
    <source>
        <dbReference type="Pfam" id="PF21223"/>
    </source>
</evidence>
<feature type="domain" description="Peptidase S8/S53" evidence="9">
    <location>
        <begin position="35"/>
        <end position="464"/>
    </location>
</feature>
<feature type="domain" description="Tripeptidyl-peptidase II first Ig-like" evidence="11">
    <location>
        <begin position="500"/>
        <end position="617"/>
    </location>
</feature>
<dbReference type="Gene3D" id="1.25.40.710">
    <property type="match status" value="1"/>
</dbReference>
<dbReference type="Proteomes" id="UP000759131">
    <property type="component" value="Unassembled WGS sequence"/>
</dbReference>
<dbReference type="Gene3D" id="2.20.25.690">
    <property type="match status" value="1"/>
</dbReference>
<evidence type="ECO:0000256" key="7">
    <source>
        <dbReference type="ARBA" id="ARBA00022825"/>
    </source>
</evidence>
<evidence type="ECO:0000256" key="5">
    <source>
        <dbReference type="ARBA" id="ARBA00022670"/>
    </source>
</evidence>
<feature type="active site" description="Charge relay system" evidence="8">
    <location>
        <position position="246"/>
    </location>
</feature>
<dbReference type="InterPro" id="IPR036852">
    <property type="entry name" value="Peptidase_S8/S53_dom_sf"/>
</dbReference>
<organism evidence="12">
    <name type="scientific">Medioppia subpectinata</name>
    <dbReference type="NCBI Taxonomy" id="1979941"/>
    <lineage>
        <taxon>Eukaryota</taxon>
        <taxon>Metazoa</taxon>
        <taxon>Ecdysozoa</taxon>
        <taxon>Arthropoda</taxon>
        <taxon>Chelicerata</taxon>
        <taxon>Arachnida</taxon>
        <taxon>Acari</taxon>
        <taxon>Acariformes</taxon>
        <taxon>Sarcoptiformes</taxon>
        <taxon>Oribatida</taxon>
        <taxon>Brachypylina</taxon>
        <taxon>Oppioidea</taxon>
        <taxon>Oppiidae</taxon>
        <taxon>Medioppia</taxon>
    </lineage>
</organism>
<dbReference type="AlphaFoldDB" id="A0A7R9Q0E3"/>
<dbReference type="Gene3D" id="6.10.250.3080">
    <property type="match status" value="1"/>
</dbReference>
<dbReference type="PANTHER" id="PTHR43806:SF14">
    <property type="entry name" value="TRIPEPTIDYL-PEPTIDASE 2"/>
    <property type="match status" value="1"/>
</dbReference>
<evidence type="ECO:0000313" key="13">
    <source>
        <dbReference type="Proteomes" id="UP000759131"/>
    </source>
</evidence>
<protein>
    <recommendedName>
        <fullName evidence="3">tripeptidyl-peptidase II</fullName>
        <ecNumber evidence="3">3.4.14.10</ecNumber>
    </recommendedName>
</protein>
<dbReference type="InterPro" id="IPR050131">
    <property type="entry name" value="Peptidase_S8_subtilisin-like"/>
</dbReference>
<dbReference type="EMBL" id="CAJPIZ010004138">
    <property type="protein sequence ID" value="CAG2107191.1"/>
    <property type="molecule type" value="Genomic_DNA"/>
</dbReference>
<evidence type="ECO:0000256" key="6">
    <source>
        <dbReference type="ARBA" id="ARBA00022801"/>
    </source>
</evidence>
<dbReference type="PANTHER" id="PTHR43806">
    <property type="entry name" value="PEPTIDASE S8"/>
    <property type="match status" value="1"/>
</dbReference>
<dbReference type="GO" id="GO:0005829">
    <property type="term" value="C:cytosol"/>
    <property type="evidence" value="ECO:0007669"/>
    <property type="project" value="TreeGrafter"/>
</dbReference>
<dbReference type="Pfam" id="PF00082">
    <property type="entry name" value="Peptidase_S8"/>
    <property type="match status" value="1"/>
</dbReference>
<dbReference type="PROSITE" id="PS00138">
    <property type="entry name" value="SUBTILASE_SER"/>
    <property type="match status" value="1"/>
</dbReference>
<proteinExistence type="inferred from homology"/>
<dbReference type="GO" id="GO:0004177">
    <property type="term" value="F:aminopeptidase activity"/>
    <property type="evidence" value="ECO:0007669"/>
    <property type="project" value="UniProtKB-KW"/>
</dbReference>
<dbReference type="InterPro" id="IPR022398">
    <property type="entry name" value="Peptidase_S8_His-AS"/>
</dbReference>
<feature type="active site" description="Charge relay system" evidence="8">
    <location>
        <position position="44"/>
    </location>
</feature>
<dbReference type="Pfam" id="PF21223">
    <property type="entry name" value="TPPII_Ig-like-1"/>
    <property type="match status" value="1"/>
</dbReference>
<keyword evidence="4" id="KW-0031">Aminopeptidase</keyword>
<comment type="catalytic activity">
    <reaction evidence="1">
        <text>Release of an N-terminal tripeptide from a polypeptide.</text>
        <dbReference type="EC" id="3.4.14.10"/>
    </reaction>
</comment>
<dbReference type="GO" id="GO:0006508">
    <property type="term" value="P:proteolysis"/>
    <property type="evidence" value="ECO:0007669"/>
    <property type="project" value="UniProtKB-KW"/>
</dbReference>